<dbReference type="CDD" id="cd04301">
    <property type="entry name" value="NAT_SF"/>
    <property type="match status" value="1"/>
</dbReference>
<keyword evidence="5" id="KW-1185">Reference proteome</keyword>
<dbReference type="InterPro" id="IPR016181">
    <property type="entry name" value="Acyl_CoA_acyltransferase"/>
</dbReference>
<keyword evidence="2" id="KW-0012">Acyltransferase</keyword>
<evidence type="ECO:0000256" key="1">
    <source>
        <dbReference type="ARBA" id="ARBA00022679"/>
    </source>
</evidence>
<evidence type="ECO:0000259" key="3">
    <source>
        <dbReference type="PROSITE" id="PS51186"/>
    </source>
</evidence>
<feature type="domain" description="N-acetyltransferase" evidence="3">
    <location>
        <begin position="9"/>
        <end position="155"/>
    </location>
</feature>
<name>A0ABQ5WDB4_9HYPH</name>
<dbReference type="Pfam" id="PF13673">
    <property type="entry name" value="Acetyltransf_10"/>
    <property type="match status" value="1"/>
</dbReference>
<dbReference type="Gene3D" id="3.40.630.30">
    <property type="match status" value="1"/>
</dbReference>
<evidence type="ECO:0000313" key="4">
    <source>
        <dbReference type="EMBL" id="GLQ57586.1"/>
    </source>
</evidence>
<comment type="caution">
    <text evidence="4">The sequence shown here is derived from an EMBL/GenBank/DDBJ whole genome shotgun (WGS) entry which is preliminary data.</text>
</comment>
<evidence type="ECO:0000256" key="2">
    <source>
        <dbReference type="ARBA" id="ARBA00023315"/>
    </source>
</evidence>
<dbReference type="InterPro" id="IPR000182">
    <property type="entry name" value="GNAT_dom"/>
</dbReference>
<dbReference type="Proteomes" id="UP001156691">
    <property type="component" value="Unassembled WGS sequence"/>
</dbReference>
<proteinExistence type="predicted"/>
<sequence length="155" mass="16710">MPTFLHKAPVIRPARAEERHELIELQRRASLMHEAYREALTAHPEAVDLPAAQIDDGSVLVAELGARLAGFIVMLPNGAEVEVDGLFVEPGFWRRGIGRVLMAAGEAEARPLGVARLSVIAAPEAEAFYAACGFVTTGPESTPFGPAIRMRKTLL</sequence>
<dbReference type="EMBL" id="BSNS01000024">
    <property type="protein sequence ID" value="GLQ57586.1"/>
    <property type="molecule type" value="Genomic_DNA"/>
</dbReference>
<accession>A0ABQ5WDB4</accession>
<organism evidence="4 5">
    <name type="scientific">Devosia nitrariae</name>
    <dbReference type="NCBI Taxonomy" id="2071872"/>
    <lineage>
        <taxon>Bacteria</taxon>
        <taxon>Pseudomonadati</taxon>
        <taxon>Pseudomonadota</taxon>
        <taxon>Alphaproteobacteria</taxon>
        <taxon>Hyphomicrobiales</taxon>
        <taxon>Devosiaceae</taxon>
        <taxon>Devosia</taxon>
    </lineage>
</organism>
<reference evidence="5" key="1">
    <citation type="journal article" date="2019" name="Int. J. Syst. Evol. Microbiol.">
        <title>The Global Catalogue of Microorganisms (GCM) 10K type strain sequencing project: providing services to taxonomists for standard genome sequencing and annotation.</title>
        <authorList>
            <consortium name="The Broad Institute Genomics Platform"/>
            <consortium name="The Broad Institute Genome Sequencing Center for Infectious Disease"/>
            <person name="Wu L."/>
            <person name="Ma J."/>
        </authorList>
    </citation>
    <scope>NUCLEOTIDE SEQUENCE [LARGE SCALE GENOMIC DNA]</scope>
    <source>
        <strain evidence="5">NBRC 112416</strain>
    </source>
</reference>
<dbReference type="PANTHER" id="PTHR43877">
    <property type="entry name" value="AMINOALKYLPHOSPHONATE N-ACETYLTRANSFERASE-RELATED-RELATED"/>
    <property type="match status" value="1"/>
</dbReference>
<dbReference type="PANTHER" id="PTHR43877:SF1">
    <property type="entry name" value="ACETYLTRANSFERASE"/>
    <property type="match status" value="1"/>
</dbReference>
<protein>
    <recommendedName>
        <fullName evidence="3">N-acetyltransferase domain-containing protein</fullName>
    </recommendedName>
</protein>
<dbReference type="SUPFAM" id="SSF55729">
    <property type="entry name" value="Acyl-CoA N-acyltransferases (Nat)"/>
    <property type="match status" value="1"/>
</dbReference>
<dbReference type="RefSeq" id="WP_284342966.1">
    <property type="nucleotide sequence ID" value="NZ_BSNS01000024.1"/>
</dbReference>
<keyword evidence="1" id="KW-0808">Transferase</keyword>
<dbReference type="PROSITE" id="PS51186">
    <property type="entry name" value="GNAT"/>
    <property type="match status" value="1"/>
</dbReference>
<dbReference type="InterPro" id="IPR050832">
    <property type="entry name" value="Bact_Acetyltransf"/>
</dbReference>
<gene>
    <name evidence="4" type="ORF">GCM10010862_48450</name>
</gene>
<evidence type="ECO:0000313" key="5">
    <source>
        <dbReference type="Proteomes" id="UP001156691"/>
    </source>
</evidence>